<evidence type="ECO:0000256" key="1">
    <source>
        <dbReference type="ARBA" id="ARBA00022670"/>
    </source>
</evidence>
<dbReference type="KEGG" id="cbae:COR50_20955"/>
<evidence type="ECO:0000256" key="6">
    <source>
        <dbReference type="SAM" id="SignalP"/>
    </source>
</evidence>
<evidence type="ECO:0000256" key="3">
    <source>
        <dbReference type="ARBA" id="ARBA00022807"/>
    </source>
</evidence>
<dbReference type="GO" id="GO:0070005">
    <property type="term" value="F:cysteine-type aminopeptidase activity"/>
    <property type="evidence" value="ECO:0007669"/>
    <property type="project" value="InterPro"/>
</dbReference>
<accession>A0A291QZT9</accession>
<keyword evidence="4 8" id="KW-0031">Aminopeptidase</keyword>
<dbReference type="InterPro" id="IPR004134">
    <property type="entry name" value="Peptidase_C1B"/>
</dbReference>
<evidence type="ECO:0000313" key="8">
    <source>
        <dbReference type="EMBL" id="ATL49445.1"/>
    </source>
</evidence>
<comment type="similarity">
    <text evidence="4">Belongs to the peptidase C1 family.</text>
</comment>
<proteinExistence type="inferred from homology"/>
<dbReference type="GO" id="GO:0006508">
    <property type="term" value="P:proteolysis"/>
    <property type="evidence" value="ECO:0007669"/>
    <property type="project" value="UniProtKB-KW"/>
</dbReference>
<feature type="active site" evidence="5">
    <location>
        <position position="42"/>
    </location>
</feature>
<feature type="domain" description="Peptidase C1A papain C-terminal" evidence="7">
    <location>
        <begin position="25"/>
        <end position="347"/>
    </location>
</feature>
<keyword evidence="2 4" id="KW-0378">Hydrolase</keyword>
<protein>
    <recommendedName>
        <fullName evidence="4">Aminopeptidase</fullName>
    </recommendedName>
</protein>
<dbReference type="SUPFAM" id="SSF54001">
    <property type="entry name" value="Cysteine proteinases"/>
    <property type="match status" value="1"/>
</dbReference>
<dbReference type="GO" id="GO:0005737">
    <property type="term" value="C:cytoplasm"/>
    <property type="evidence" value="ECO:0007669"/>
    <property type="project" value="TreeGrafter"/>
</dbReference>
<dbReference type="PANTHER" id="PTHR10363:SF2">
    <property type="entry name" value="BLEOMYCIN HYDROLASE"/>
    <property type="match status" value="1"/>
</dbReference>
<gene>
    <name evidence="8" type="ORF">COR50_20955</name>
</gene>
<feature type="chain" id="PRO_5012719430" description="Aminopeptidase" evidence="6">
    <location>
        <begin position="19"/>
        <end position="374"/>
    </location>
</feature>
<evidence type="ECO:0000256" key="5">
    <source>
        <dbReference type="PIRSR" id="PIRSR005700-1"/>
    </source>
</evidence>
<reference evidence="8 9" key="1">
    <citation type="submission" date="2017-10" db="EMBL/GenBank/DDBJ databases">
        <title>Paenichitinophaga pekingensis gen. nov., sp. nov., isolated from activated sludge.</title>
        <authorList>
            <person name="Jin D."/>
            <person name="Kong X."/>
            <person name="Deng Y."/>
            <person name="Bai Z."/>
        </authorList>
    </citation>
    <scope>NUCLEOTIDE SEQUENCE [LARGE SCALE GENOMIC DNA]</scope>
    <source>
        <strain evidence="8 9">13</strain>
    </source>
</reference>
<organism evidence="8 9">
    <name type="scientific">Chitinophaga caeni</name>
    <dbReference type="NCBI Taxonomy" id="2029983"/>
    <lineage>
        <taxon>Bacteria</taxon>
        <taxon>Pseudomonadati</taxon>
        <taxon>Bacteroidota</taxon>
        <taxon>Chitinophagia</taxon>
        <taxon>Chitinophagales</taxon>
        <taxon>Chitinophagaceae</taxon>
        <taxon>Chitinophaga</taxon>
    </lineage>
</organism>
<dbReference type="PIRSF" id="PIRSF005700">
    <property type="entry name" value="PepC"/>
    <property type="match status" value="1"/>
</dbReference>
<keyword evidence="3 4" id="KW-0788">Thiol protease</keyword>
<dbReference type="PROSITE" id="PS00139">
    <property type="entry name" value="THIOL_PROTEASE_CYS"/>
    <property type="match status" value="1"/>
</dbReference>
<dbReference type="Proteomes" id="UP000220133">
    <property type="component" value="Chromosome"/>
</dbReference>
<dbReference type="Gene3D" id="3.90.70.10">
    <property type="entry name" value="Cysteine proteinases"/>
    <property type="match status" value="1"/>
</dbReference>
<dbReference type="InterPro" id="IPR000668">
    <property type="entry name" value="Peptidase_C1A_C"/>
</dbReference>
<dbReference type="SMART" id="SM00645">
    <property type="entry name" value="Pept_C1"/>
    <property type="match status" value="1"/>
</dbReference>
<keyword evidence="6" id="KW-0732">Signal</keyword>
<evidence type="ECO:0000256" key="2">
    <source>
        <dbReference type="ARBA" id="ARBA00022801"/>
    </source>
</evidence>
<dbReference type="Pfam" id="PF03051">
    <property type="entry name" value="Peptidase_C1_2"/>
    <property type="match status" value="1"/>
</dbReference>
<feature type="active site" evidence="5">
    <location>
        <position position="325"/>
    </location>
</feature>
<dbReference type="Pfam" id="PF00112">
    <property type="entry name" value="Peptidase_C1"/>
    <property type="match status" value="1"/>
</dbReference>
<name>A0A291QZT9_9BACT</name>
<feature type="signal peptide" evidence="6">
    <location>
        <begin position="1"/>
        <end position="18"/>
    </location>
</feature>
<dbReference type="InterPro" id="IPR038765">
    <property type="entry name" value="Papain-like_cys_pep_sf"/>
</dbReference>
<keyword evidence="9" id="KW-1185">Reference proteome</keyword>
<keyword evidence="1 4" id="KW-0645">Protease</keyword>
<dbReference type="EMBL" id="CP023777">
    <property type="protein sequence ID" value="ATL49445.1"/>
    <property type="molecule type" value="Genomic_DNA"/>
</dbReference>
<dbReference type="AlphaFoldDB" id="A0A291QZT9"/>
<dbReference type="InterPro" id="IPR000169">
    <property type="entry name" value="Pept_cys_AS"/>
</dbReference>
<evidence type="ECO:0000313" key="9">
    <source>
        <dbReference type="Proteomes" id="UP000220133"/>
    </source>
</evidence>
<feature type="active site" evidence="5">
    <location>
        <position position="304"/>
    </location>
</feature>
<dbReference type="GO" id="GO:0043418">
    <property type="term" value="P:homocysteine catabolic process"/>
    <property type="evidence" value="ECO:0007669"/>
    <property type="project" value="TreeGrafter"/>
</dbReference>
<sequence>MKRILFICFLLGSMAANAQEQPGFLTDNAVSPIKNQQQTGTCWCFSTTSLLESQYLKDHKKQDIDISEMFTVRNTYLDKGRNYILRQGHAQFSEGGLGHDVIHTISRYGAVPESAYTGLTGGAKFFNHSKMAPRLQNYLDSILKLKKPLPDWEPGFNAILDEYMGKAPATFDYNGKQYNPKSFAAEVLHFNADDYVGFTSFTHHPYNQNFIVEVPDNFSNGSYYNVPLNELIQISKEALKKGYTIMWDADVSNRGFAFKNGYALAPKDEEAIKATPFNPDVAEKEVSPEYRQKLYEELITQDDHLMHITGLAKDKSGKEYFVVKNSWGEQAGPFKGYVYVSEPYFAVNTITIVIPKSALPKSWLKKHPDVTTTL</sequence>
<evidence type="ECO:0000256" key="4">
    <source>
        <dbReference type="PIRNR" id="PIRNR005700"/>
    </source>
</evidence>
<dbReference type="GO" id="GO:0009636">
    <property type="term" value="P:response to toxic substance"/>
    <property type="evidence" value="ECO:0007669"/>
    <property type="project" value="TreeGrafter"/>
</dbReference>
<evidence type="ECO:0000259" key="7">
    <source>
        <dbReference type="SMART" id="SM00645"/>
    </source>
</evidence>
<dbReference type="OrthoDB" id="9814054at2"/>
<dbReference type="RefSeq" id="WP_098195812.1">
    <property type="nucleotide sequence ID" value="NZ_CP023777.1"/>
</dbReference>
<dbReference type="PANTHER" id="PTHR10363">
    <property type="entry name" value="BLEOMYCIN HYDROLASE"/>
    <property type="match status" value="1"/>
</dbReference>